<comment type="caution">
    <text evidence="3">The sequence shown here is derived from an EMBL/GenBank/DDBJ whole genome shotgun (WGS) entry which is preliminary data.</text>
</comment>
<dbReference type="PANTHER" id="PTHR34136:SF1">
    <property type="entry name" value="UDP-N-ACETYL-D-MANNOSAMINURONIC ACID TRANSFERASE"/>
    <property type="match status" value="1"/>
</dbReference>
<evidence type="ECO:0000313" key="4">
    <source>
        <dbReference type="Proteomes" id="UP000176725"/>
    </source>
</evidence>
<reference evidence="3 4" key="1">
    <citation type="journal article" date="2016" name="Nat. Commun.">
        <title>Thousands of microbial genomes shed light on interconnected biogeochemical processes in an aquifer system.</title>
        <authorList>
            <person name="Anantharaman K."/>
            <person name="Brown C.T."/>
            <person name="Hug L.A."/>
            <person name="Sharon I."/>
            <person name="Castelle C.J."/>
            <person name="Probst A.J."/>
            <person name="Thomas B.C."/>
            <person name="Singh A."/>
            <person name="Wilkins M.J."/>
            <person name="Karaoz U."/>
            <person name="Brodie E.L."/>
            <person name="Williams K.H."/>
            <person name="Hubbard S.S."/>
            <person name="Banfield J.F."/>
        </authorList>
    </citation>
    <scope>NUCLEOTIDE SEQUENCE [LARGE SCALE GENOMIC DNA]</scope>
</reference>
<dbReference type="EMBL" id="MGHH01000010">
    <property type="protein sequence ID" value="OGM64438.1"/>
    <property type="molecule type" value="Genomic_DNA"/>
</dbReference>
<dbReference type="NCBIfam" id="TIGR00696">
    <property type="entry name" value="wecG_tagA_cpsF"/>
    <property type="match status" value="1"/>
</dbReference>
<evidence type="ECO:0000256" key="2">
    <source>
        <dbReference type="ARBA" id="ARBA00022679"/>
    </source>
</evidence>
<dbReference type="PANTHER" id="PTHR34136">
    <property type="match status" value="1"/>
</dbReference>
<proteinExistence type="predicted"/>
<dbReference type="CDD" id="cd06533">
    <property type="entry name" value="Glyco_transf_WecG_TagA"/>
    <property type="match status" value="1"/>
</dbReference>
<keyword evidence="1" id="KW-0328">Glycosyltransferase</keyword>
<name>A0A1F8BMD7_9BACT</name>
<protein>
    <submittedName>
        <fullName evidence="3">Uncharacterized protein</fullName>
    </submittedName>
</protein>
<organism evidence="3 4">
    <name type="scientific">Candidatus Woesebacteria bacterium RIFCSPLOWO2_01_FULL_39_25</name>
    <dbReference type="NCBI Taxonomy" id="1802521"/>
    <lineage>
        <taxon>Bacteria</taxon>
        <taxon>Candidatus Woeseibacteriota</taxon>
    </lineage>
</organism>
<dbReference type="GO" id="GO:0016758">
    <property type="term" value="F:hexosyltransferase activity"/>
    <property type="evidence" value="ECO:0007669"/>
    <property type="project" value="TreeGrafter"/>
</dbReference>
<dbReference type="Proteomes" id="UP000176725">
    <property type="component" value="Unassembled WGS sequence"/>
</dbReference>
<accession>A0A1F8BMD7</accession>
<evidence type="ECO:0000256" key="1">
    <source>
        <dbReference type="ARBA" id="ARBA00022676"/>
    </source>
</evidence>
<gene>
    <name evidence="3" type="ORF">A2893_01050</name>
</gene>
<sequence length="290" mass="33161">MNKTALNSLKILNVRIDSSSTASLLRFVRSRLTSRRKFFIVTPNPEQVMRAQTDEVFKKILNSADISIPDGVGLVAAHKFLMLPSTDSYVLRPFLYFAQGLGVGFSIFFDRKWVESSLQVIRGRDLFYELIKLANKKGWRVFLVGDELRSAQKAADILSKNYKNVNLFAATGPNLDQDANPRTKKDRIVENATIDKINKLNPELLFIGFGAPLQEKWLYRYRQKLNYGGAMVIGGTFDYVSGKKSIPPNWVSESGLEWLWRLIFSNQKPKRVFSAFPSFPLKVYLHKLNR</sequence>
<dbReference type="InterPro" id="IPR004629">
    <property type="entry name" value="WecG_TagA_CpsF"/>
</dbReference>
<evidence type="ECO:0000313" key="3">
    <source>
        <dbReference type="EMBL" id="OGM64438.1"/>
    </source>
</evidence>
<dbReference type="AlphaFoldDB" id="A0A1F8BMD7"/>
<keyword evidence="2" id="KW-0808">Transferase</keyword>
<dbReference type="Pfam" id="PF03808">
    <property type="entry name" value="Glyco_tran_WecG"/>
    <property type="match status" value="1"/>
</dbReference>
<dbReference type="STRING" id="1802521.A2893_01050"/>